<dbReference type="NCBIfam" id="TIGR00231">
    <property type="entry name" value="small_GTP"/>
    <property type="match status" value="1"/>
</dbReference>
<accession>A0A7W4NZ45</accession>
<dbReference type="Pfam" id="PF01926">
    <property type="entry name" value="MMR_HSR1"/>
    <property type="match status" value="1"/>
</dbReference>
<dbReference type="Proteomes" id="UP000577891">
    <property type="component" value="Unassembled WGS sequence"/>
</dbReference>
<dbReference type="NCBIfam" id="TIGR00450">
    <property type="entry name" value="mnmE_trmE_thdF"/>
    <property type="match status" value="1"/>
</dbReference>
<dbReference type="PANTHER" id="PTHR42714">
    <property type="entry name" value="TRNA MODIFICATION GTPASE GTPBP3"/>
    <property type="match status" value="1"/>
</dbReference>
<dbReference type="Gene3D" id="3.40.50.300">
    <property type="entry name" value="P-loop containing nucleotide triphosphate hydrolases"/>
    <property type="match status" value="1"/>
</dbReference>
<dbReference type="PRINTS" id="PR00326">
    <property type="entry name" value="GTP1OBG"/>
</dbReference>
<evidence type="ECO:0000256" key="1">
    <source>
        <dbReference type="ARBA" id="ARBA00011043"/>
    </source>
</evidence>
<dbReference type="EMBL" id="JABEQE010000002">
    <property type="protein sequence ID" value="MBB2171254.1"/>
    <property type="molecule type" value="Genomic_DNA"/>
</dbReference>
<dbReference type="GO" id="GO:0005737">
    <property type="term" value="C:cytoplasm"/>
    <property type="evidence" value="ECO:0007669"/>
    <property type="project" value="UniProtKB-SubCell"/>
</dbReference>
<dbReference type="InterPro" id="IPR027368">
    <property type="entry name" value="MnmE_dom2"/>
</dbReference>
<dbReference type="GO" id="GO:0030488">
    <property type="term" value="P:tRNA methylation"/>
    <property type="evidence" value="ECO:0007669"/>
    <property type="project" value="TreeGrafter"/>
</dbReference>
<dbReference type="InterPro" id="IPR006073">
    <property type="entry name" value="GTP-bd"/>
</dbReference>
<comment type="subcellular location">
    <subcellularLocation>
        <location evidence="7">Cytoplasm</location>
    </subcellularLocation>
</comment>
<evidence type="ECO:0000256" key="4">
    <source>
        <dbReference type="ARBA" id="ARBA00022801"/>
    </source>
</evidence>
<keyword evidence="2 7" id="KW-0819">tRNA processing</keyword>
<dbReference type="InterPro" id="IPR025867">
    <property type="entry name" value="MnmE_helical"/>
</dbReference>
<dbReference type="GO" id="GO:0046872">
    <property type="term" value="F:metal ion binding"/>
    <property type="evidence" value="ECO:0007669"/>
    <property type="project" value="UniProtKB-KW"/>
</dbReference>
<reference evidence="10 11" key="1">
    <citation type="submission" date="2020-04" db="EMBL/GenBank/DDBJ databases">
        <title>Description of novel Gluconacetobacter.</title>
        <authorList>
            <person name="Sombolestani A."/>
        </authorList>
    </citation>
    <scope>NUCLEOTIDE SEQUENCE [LARGE SCALE GENOMIC DNA]</scope>
    <source>
        <strain evidence="10 11">LMG 27724</strain>
    </source>
</reference>
<dbReference type="InterPro" id="IPR018948">
    <property type="entry name" value="GTP-bd_TrmE_N"/>
</dbReference>
<dbReference type="AlphaFoldDB" id="A0A7W4NZ45"/>
<dbReference type="GO" id="GO:0002098">
    <property type="term" value="P:tRNA wobble uridine modification"/>
    <property type="evidence" value="ECO:0007669"/>
    <property type="project" value="TreeGrafter"/>
</dbReference>
<dbReference type="NCBIfam" id="NF003661">
    <property type="entry name" value="PRK05291.1-3"/>
    <property type="match status" value="1"/>
</dbReference>
<dbReference type="CDD" id="cd04164">
    <property type="entry name" value="trmE"/>
    <property type="match status" value="1"/>
</dbReference>
<name>A0A7W4NZ45_9PROT</name>
<dbReference type="GO" id="GO:0005525">
    <property type="term" value="F:GTP binding"/>
    <property type="evidence" value="ECO:0007669"/>
    <property type="project" value="UniProtKB-UniRule"/>
</dbReference>
<feature type="binding site" evidence="7">
    <location>
        <position position="93"/>
    </location>
    <ligand>
        <name>(6S)-5-formyl-5,6,7,8-tetrahydrofolate</name>
        <dbReference type="ChEBI" id="CHEBI:57457"/>
    </ligand>
</feature>
<dbReference type="CDD" id="cd14858">
    <property type="entry name" value="TrmE_N"/>
    <property type="match status" value="1"/>
</dbReference>
<comment type="caution">
    <text evidence="10">The sequence shown here is derived from an EMBL/GenBank/DDBJ whole genome shotgun (WGS) entry which is preliminary data.</text>
</comment>
<dbReference type="EC" id="3.6.-.-" evidence="7"/>
<dbReference type="InterPro" id="IPR004520">
    <property type="entry name" value="GTPase_MnmE"/>
</dbReference>
<gene>
    <name evidence="7 10" type="primary">mnmE</name>
    <name evidence="7" type="synonym">trmE</name>
    <name evidence="10" type="ORF">HLH35_03800</name>
</gene>
<dbReference type="InterPro" id="IPR027417">
    <property type="entry name" value="P-loop_NTPase"/>
</dbReference>
<keyword evidence="6 7" id="KW-0342">GTP-binding</keyword>
<feature type="binding site" evidence="7">
    <location>
        <position position="444"/>
    </location>
    <ligand>
        <name>(6S)-5-formyl-5,6,7,8-tetrahydrofolate</name>
        <dbReference type="ChEBI" id="CHEBI:57457"/>
    </ligand>
</feature>
<evidence type="ECO:0000256" key="7">
    <source>
        <dbReference type="HAMAP-Rule" id="MF_00379"/>
    </source>
</evidence>
<dbReference type="InterPro" id="IPR031168">
    <property type="entry name" value="G_TrmE"/>
</dbReference>
<evidence type="ECO:0000256" key="2">
    <source>
        <dbReference type="ARBA" id="ARBA00022694"/>
    </source>
</evidence>
<dbReference type="SUPFAM" id="SSF52540">
    <property type="entry name" value="P-loop containing nucleoside triphosphate hydrolases"/>
    <property type="match status" value="1"/>
</dbReference>
<evidence type="ECO:0000313" key="11">
    <source>
        <dbReference type="Proteomes" id="UP000577891"/>
    </source>
</evidence>
<evidence type="ECO:0000256" key="6">
    <source>
        <dbReference type="ARBA" id="ARBA00023134"/>
    </source>
</evidence>
<feature type="binding site" evidence="7">
    <location>
        <begin position="282"/>
        <end position="285"/>
    </location>
    <ligand>
        <name>GTP</name>
        <dbReference type="ChEBI" id="CHEBI:37565"/>
    </ligand>
</feature>
<dbReference type="Pfam" id="PF10396">
    <property type="entry name" value="TrmE_N"/>
    <property type="match status" value="1"/>
</dbReference>
<feature type="binding site" evidence="7">
    <location>
        <begin position="238"/>
        <end position="243"/>
    </location>
    <ligand>
        <name>GTP</name>
        <dbReference type="ChEBI" id="CHEBI:37565"/>
    </ligand>
</feature>
<dbReference type="FunFam" id="3.30.1360.120:FF:000007">
    <property type="entry name" value="tRNA modification GTPase GTPBP3, mitochondrial"/>
    <property type="match status" value="1"/>
</dbReference>
<comment type="similarity">
    <text evidence="1 7 8">Belongs to the TRAFAC class TrmE-Era-EngA-EngB-Septin-like GTPase superfamily. TrmE GTPase family.</text>
</comment>
<organism evidence="10 11">
    <name type="scientific">Gluconacetobacter asukensis</name>
    <dbReference type="NCBI Taxonomy" id="1017181"/>
    <lineage>
        <taxon>Bacteria</taxon>
        <taxon>Pseudomonadati</taxon>
        <taxon>Pseudomonadota</taxon>
        <taxon>Alphaproteobacteria</taxon>
        <taxon>Acetobacterales</taxon>
        <taxon>Acetobacteraceae</taxon>
        <taxon>Gluconacetobacter</taxon>
    </lineage>
</organism>
<dbReference type="Gene3D" id="1.20.120.430">
    <property type="entry name" value="tRNA modification GTPase MnmE domain 2"/>
    <property type="match status" value="1"/>
</dbReference>
<keyword evidence="7" id="KW-0460">Magnesium</keyword>
<evidence type="ECO:0000313" key="10">
    <source>
        <dbReference type="EMBL" id="MBB2171254.1"/>
    </source>
</evidence>
<evidence type="ECO:0000256" key="3">
    <source>
        <dbReference type="ARBA" id="ARBA00022741"/>
    </source>
</evidence>
<protein>
    <recommendedName>
        <fullName evidence="7">tRNA modification GTPase MnmE</fullName>
        <ecNumber evidence="7">3.6.-.-</ecNumber>
    </recommendedName>
</protein>
<comment type="subunit">
    <text evidence="7">Homodimer. Heterotetramer of two MnmE and two MnmG subunits.</text>
</comment>
<dbReference type="RefSeq" id="WP_182977975.1">
    <property type="nucleotide sequence ID" value="NZ_BAABGB010000001.1"/>
</dbReference>
<comment type="function">
    <text evidence="7">Exhibits a very high intrinsic GTPase hydrolysis rate. Involved in the addition of a carboxymethylaminomethyl (cmnm) group at the wobble position (U34) of certain tRNAs, forming tRNA-cmnm(5)s(2)U34.</text>
</comment>
<dbReference type="PROSITE" id="PS51709">
    <property type="entry name" value="G_TRME"/>
    <property type="match status" value="1"/>
</dbReference>
<evidence type="ECO:0000256" key="5">
    <source>
        <dbReference type="ARBA" id="ARBA00022958"/>
    </source>
</evidence>
<feature type="binding site" evidence="7">
    <location>
        <position position="32"/>
    </location>
    <ligand>
        <name>(6S)-5-formyl-5,6,7,8-tetrahydrofolate</name>
        <dbReference type="ChEBI" id="CHEBI:57457"/>
    </ligand>
</feature>
<keyword evidence="4 7" id="KW-0378">Hydrolase</keyword>
<dbReference type="PANTHER" id="PTHR42714:SF2">
    <property type="entry name" value="TRNA MODIFICATION GTPASE GTPBP3, MITOCHONDRIAL"/>
    <property type="match status" value="1"/>
</dbReference>
<keyword evidence="3 7" id="KW-0547">Nucleotide-binding</keyword>
<comment type="cofactor">
    <cofactor evidence="7">
        <name>K(+)</name>
        <dbReference type="ChEBI" id="CHEBI:29103"/>
    </cofactor>
    <text evidence="7">Binds 1 potassium ion per subunit.</text>
</comment>
<feature type="binding site" evidence="7">
    <location>
        <position position="132"/>
    </location>
    <ligand>
        <name>(6S)-5-formyl-5,6,7,8-tetrahydrofolate</name>
        <dbReference type="ChEBI" id="CHEBI:57457"/>
    </ligand>
</feature>
<dbReference type="InterPro" id="IPR027266">
    <property type="entry name" value="TrmE/GcvT-like"/>
</dbReference>
<keyword evidence="7" id="KW-0479">Metal-binding</keyword>
<dbReference type="Pfam" id="PF12631">
    <property type="entry name" value="MnmE_helical"/>
    <property type="match status" value="1"/>
</dbReference>
<dbReference type="GO" id="GO:0003924">
    <property type="term" value="F:GTPase activity"/>
    <property type="evidence" value="ECO:0007669"/>
    <property type="project" value="UniProtKB-UniRule"/>
</dbReference>
<dbReference type="HAMAP" id="MF_00379">
    <property type="entry name" value="GTPase_MnmE"/>
    <property type="match status" value="1"/>
</dbReference>
<evidence type="ECO:0000259" key="9">
    <source>
        <dbReference type="PROSITE" id="PS51709"/>
    </source>
</evidence>
<dbReference type="InterPro" id="IPR005225">
    <property type="entry name" value="Small_GTP-bd"/>
</dbReference>
<keyword evidence="5 7" id="KW-0630">Potassium</keyword>
<proteinExistence type="inferred from homology"/>
<feature type="binding site" evidence="7">
    <location>
        <position position="263"/>
    </location>
    <ligand>
        <name>Mg(2+)</name>
        <dbReference type="ChEBI" id="CHEBI:18420"/>
    </ligand>
</feature>
<keyword evidence="11" id="KW-1185">Reference proteome</keyword>
<comment type="caution">
    <text evidence="7">Lacks conserved residue(s) required for the propagation of feature annotation.</text>
</comment>
<evidence type="ECO:0000256" key="8">
    <source>
        <dbReference type="RuleBase" id="RU003313"/>
    </source>
</evidence>
<keyword evidence="7" id="KW-0963">Cytoplasm</keyword>
<feature type="binding site" evidence="7">
    <location>
        <begin position="257"/>
        <end position="263"/>
    </location>
    <ligand>
        <name>GTP</name>
        <dbReference type="ChEBI" id="CHEBI:37565"/>
    </ligand>
</feature>
<sequence>MPSERPPARTEPDAPIFALASGAGRAAIAVMRLTGAGCGEILRRLCGTLPAPRRATLRGLRHGAGDAEPILLDRALVLWFPSPHSYTGEDSAELHLHAGPAVIAAVADALVALGARPAEPGEFTRRAFMRGRLDLIEAEGIADLIDAETEAQRRQALEQADGTLSRLYDGWATRLRTMLAHQEALIDFPDEDLPPEIEQALMDELRSLTGEMRAHLDDGGRGERLRRGLLFAIVGAPNVGKSSLLNRLAERDVAIVSPRAGTTRDAIEVRVVLGDVPVTLIDTAGLRETEDEIEAEGVRRALFHVKQADCVVGMFDGDTPPDDLPANAILVRNKIDLKPMVAGPPDAIAISVREGIGIESLTNSLADRARALTAAQAGPPLTRARHRAAIEESAGHLAAALDMHWPEMRGEEMRLAMRALGRLTGAVGVEDLLDTVFGQFCIGK</sequence>
<dbReference type="Gene3D" id="3.30.1360.120">
    <property type="entry name" value="Probable tRNA modification gtpase trme, domain 1"/>
    <property type="match status" value="1"/>
</dbReference>
<feature type="binding site" evidence="7">
    <location>
        <position position="242"/>
    </location>
    <ligand>
        <name>Mg(2+)</name>
        <dbReference type="ChEBI" id="CHEBI:18420"/>
    </ligand>
</feature>
<feature type="domain" description="TrmE-type G" evidence="9">
    <location>
        <begin position="228"/>
        <end position="370"/>
    </location>
</feature>
<dbReference type="SUPFAM" id="SSF116878">
    <property type="entry name" value="TrmE connector domain"/>
    <property type="match status" value="1"/>
</dbReference>